<dbReference type="SUPFAM" id="SSF49344">
    <property type="entry name" value="CBD9-like"/>
    <property type="match status" value="2"/>
</dbReference>
<dbReference type="Pfam" id="PF01522">
    <property type="entry name" value="Polysacc_deac_1"/>
    <property type="match status" value="1"/>
</dbReference>
<evidence type="ECO:0000256" key="9">
    <source>
        <dbReference type="SAM" id="SignalP"/>
    </source>
</evidence>
<dbReference type="EMBL" id="JAANNP010000047">
    <property type="protein sequence ID" value="NHC15696.1"/>
    <property type="molecule type" value="Genomic_DNA"/>
</dbReference>
<dbReference type="Proteomes" id="UP000800981">
    <property type="component" value="Unassembled WGS sequence"/>
</dbReference>
<dbReference type="InterPro" id="IPR003305">
    <property type="entry name" value="CenC_carb-bd"/>
</dbReference>
<evidence type="ECO:0000256" key="5">
    <source>
        <dbReference type="ARBA" id="ARBA00023295"/>
    </source>
</evidence>
<dbReference type="SMART" id="SM00633">
    <property type="entry name" value="Glyco_10"/>
    <property type="match status" value="1"/>
</dbReference>
<dbReference type="SUPFAM" id="SSF88713">
    <property type="entry name" value="Glycoside hydrolase/deacetylase"/>
    <property type="match status" value="1"/>
</dbReference>
<sequence>MRRRPLAGLAVASTLAALAVTTPPAASAAPPTLASTSFETGTDGWGPRGSAQVATSEALARTGAQSLQVTGRTANWNGPAFNALGLLQPNVTYTIGAYVRLKPGAGSERVSLTVQRDHGGTSSYDSVASQVAVTDSAWTYVGGAYTFSNSDNTGITAYFESLNATLEFYVDDVAILGEEPTTDPGTGGVVNGDCKNGYVGLTYDDGPKAGDTAALLNVLATAKARATFFNVGNAAQANPALVKAQADGGHWVGNHSWTHPHLPTMTEAQIRSELTSTQAAITAAGVPAPVLFRPPYGETNATLQSVEASLGLKEILWDVDSQDWNGATTAQIVARAATLQAGQVILMHDGYATTRAALPQIIAGLNSRGLCPGMISPTTGRAIAPGTVDNPGGGNGGGAVSIAGGFEDGTPQGWGPRGPVTTAVTTAAAHSGTQSLLTTGRAQDWNGPVLDVTKAVAVGSDTDVSLWLRLAPGTPRTTLRVTVQRTKGSATNYDTVGTVDVTADGWVRFNQKYQLRGDADSALLYVEGPVGVSFYLDDFAVSKAAPIAIQKDIPSLKDVLPFQRVGVAMDTRETAGAAGELVLKHFNALTPENALKPDQIEPVEGQFNWSTMDRLLDFADRNNLKIYGHVMVWHDQTPAWMFTHPTERGANGQLRPLTNSSADQVILLQRMENHIKGIRDHLLARYPDGNYPIWAFDAVNEVVNDGPGNVDGLRESRWYQVLGETFIDDAFRLTDKYFPKQKLFINDYDTELPGKNDRYFALVNRLLSRGVPIDGVSFQTHLFLDRPVSLVERQLERFSKLPLTMAISELDVSTSESRAESLPAPTAERDIRAGYYYRDLFDVLRKYSERIESVTFWGPYDTRSWLRTWPINRPQESPLPFDDKLQAKQQYWGIVDQSKLGALQQTTTASAGLVAVDGSVDAQWQSRPLTQAVEVDLNTPTFDLRWRKDKLFALVNVTDATNDAADTVEFFVGDQRYVVSRNGSRTNGYYPTVVTQTATGYRVEVALPLGAEPAAGSSVPFDVRVTDAALKWQWSWNDLTGGTAAGAANHGTLTFIPQIATADVPKAQTKPVIDGKQDAAWGNAAIVRTEVLVSGDAKGATAKVRLMWDADNLYVLADVKDRDTDASSPNAYEQDSLEIFLDRNNGKTPALQDDDAQYRISFDNRASTTGSDKVQGTLTSATTYKGSSYTVEAAISLKDVAPAVGKVLGLDLQVNDATSGKRTSVFTWSDPTGSSYQDTSRWGAIRLVG</sequence>
<proteinExistence type="inferred from homology"/>
<organism evidence="12 13">
    <name type="scientific">Motilibacter deserti</name>
    <dbReference type="NCBI Taxonomy" id="2714956"/>
    <lineage>
        <taxon>Bacteria</taxon>
        <taxon>Bacillati</taxon>
        <taxon>Actinomycetota</taxon>
        <taxon>Actinomycetes</taxon>
        <taxon>Motilibacterales</taxon>
        <taxon>Motilibacteraceae</taxon>
        <taxon>Motilibacter</taxon>
    </lineage>
</organism>
<keyword evidence="4 7" id="KW-0119">Carbohydrate metabolism</keyword>
<comment type="similarity">
    <text evidence="1 7">Belongs to the glycosyl hydrolase 10 (cellulase F) family.</text>
</comment>
<evidence type="ECO:0000313" key="12">
    <source>
        <dbReference type="EMBL" id="NHC15696.1"/>
    </source>
</evidence>
<evidence type="ECO:0000259" key="10">
    <source>
        <dbReference type="PROSITE" id="PS51677"/>
    </source>
</evidence>
<dbReference type="PANTHER" id="PTHR31490:SF90">
    <property type="entry name" value="ENDO-1,4-BETA-XYLANASE A"/>
    <property type="match status" value="1"/>
</dbReference>
<dbReference type="CDD" id="cd00005">
    <property type="entry name" value="CBM9_like_1"/>
    <property type="match status" value="1"/>
</dbReference>
<keyword evidence="6 7" id="KW-0624">Polysaccharide degradation</keyword>
<dbReference type="Gene3D" id="2.60.120.260">
    <property type="entry name" value="Galactose-binding domain-like"/>
    <property type="match status" value="2"/>
</dbReference>
<feature type="signal peptide" evidence="9">
    <location>
        <begin position="1"/>
        <end position="28"/>
    </location>
</feature>
<comment type="caution">
    <text evidence="12">The sequence shown here is derived from an EMBL/GenBank/DDBJ whole genome shotgun (WGS) entry which is preliminary data.</text>
</comment>
<evidence type="ECO:0000256" key="8">
    <source>
        <dbReference type="SAM" id="MobiDB-lite"/>
    </source>
</evidence>
<dbReference type="InterPro" id="IPR017853">
    <property type="entry name" value="GH"/>
</dbReference>
<dbReference type="EC" id="3.2.1.8" evidence="7"/>
<dbReference type="Pfam" id="PF02018">
    <property type="entry name" value="CBM_4_9"/>
    <property type="match status" value="2"/>
</dbReference>
<evidence type="ECO:0000313" key="13">
    <source>
        <dbReference type="Proteomes" id="UP000800981"/>
    </source>
</evidence>
<keyword evidence="13" id="KW-1185">Reference proteome</keyword>
<dbReference type="PROSITE" id="PS51677">
    <property type="entry name" value="NODB"/>
    <property type="match status" value="1"/>
</dbReference>
<evidence type="ECO:0000256" key="1">
    <source>
        <dbReference type="ARBA" id="ARBA00007495"/>
    </source>
</evidence>
<protein>
    <recommendedName>
        <fullName evidence="7">Beta-xylanase</fullName>
        <ecNumber evidence="7">3.2.1.8</ecNumber>
    </recommendedName>
</protein>
<comment type="catalytic activity">
    <reaction evidence="7">
        <text>Endohydrolysis of (1-&gt;4)-beta-D-xylosidic linkages in xylans.</text>
        <dbReference type="EC" id="3.2.1.8"/>
    </reaction>
</comment>
<evidence type="ECO:0000256" key="7">
    <source>
        <dbReference type="RuleBase" id="RU361174"/>
    </source>
</evidence>
<evidence type="ECO:0000256" key="6">
    <source>
        <dbReference type="ARBA" id="ARBA00023326"/>
    </source>
</evidence>
<dbReference type="PROSITE" id="PS51760">
    <property type="entry name" value="GH10_2"/>
    <property type="match status" value="1"/>
</dbReference>
<feature type="chain" id="PRO_5045813903" description="Beta-xylanase" evidence="9">
    <location>
        <begin position="29"/>
        <end position="1249"/>
    </location>
</feature>
<keyword evidence="9" id="KW-0732">Signal</keyword>
<feature type="compositionally biased region" description="Low complexity" evidence="8">
    <location>
        <begin position="25"/>
        <end position="37"/>
    </location>
</feature>
<dbReference type="Pfam" id="PF06452">
    <property type="entry name" value="CBM9_1"/>
    <property type="match status" value="1"/>
</dbReference>
<dbReference type="PANTHER" id="PTHR31490">
    <property type="entry name" value="GLYCOSYL HYDROLASE"/>
    <property type="match status" value="1"/>
</dbReference>
<dbReference type="RefSeq" id="WP_166284190.1">
    <property type="nucleotide sequence ID" value="NZ_JAANNP010000047.1"/>
</dbReference>
<feature type="domain" description="NodB homology" evidence="10">
    <location>
        <begin position="197"/>
        <end position="373"/>
    </location>
</feature>
<evidence type="ECO:0000256" key="2">
    <source>
        <dbReference type="ARBA" id="ARBA00022737"/>
    </source>
</evidence>
<dbReference type="Gene3D" id="2.60.40.1190">
    <property type="match status" value="2"/>
</dbReference>
<reference evidence="12 13" key="1">
    <citation type="submission" date="2020-03" db="EMBL/GenBank/DDBJ databases">
        <title>Two novel Motilibacter sp.</title>
        <authorList>
            <person name="Liu S."/>
        </authorList>
    </citation>
    <scope>NUCLEOTIDE SEQUENCE [LARGE SCALE GENOMIC DNA]</scope>
    <source>
        <strain evidence="12 13">E257</strain>
    </source>
</reference>
<dbReference type="Pfam" id="PF00331">
    <property type="entry name" value="Glyco_hydro_10"/>
    <property type="match status" value="1"/>
</dbReference>
<dbReference type="InterPro" id="IPR001000">
    <property type="entry name" value="GH10_dom"/>
</dbReference>
<feature type="domain" description="GH10" evidence="11">
    <location>
        <begin position="550"/>
        <end position="897"/>
    </location>
</feature>
<dbReference type="SUPFAM" id="SSF49785">
    <property type="entry name" value="Galactose-binding domain-like"/>
    <property type="match status" value="2"/>
</dbReference>
<dbReference type="SUPFAM" id="SSF51445">
    <property type="entry name" value="(Trans)glycosidases"/>
    <property type="match status" value="1"/>
</dbReference>
<dbReference type="InterPro" id="IPR011330">
    <property type="entry name" value="Glyco_hydro/deAcase_b/a-brl"/>
</dbReference>
<keyword evidence="5 7" id="KW-0326">Glycosidase</keyword>
<dbReference type="Gene3D" id="3.20.20.80">
    <property type="entry name" value="Glycosidases"/>
    <property type="match status" value="1"/>
</dbReference>
<dbReference type="InterPro" id="IPR010502">
    <property type="entry name" value="Carb-bd_dom_fam9"/>
</dbReference>
<evidence type="ECO:0000256" key="3">
    <source>
        <dbReference type="ARBA" id="ARBA00022801"/>
    </source>
</evidence>
<dbReference type="InterPro" id="IPR002509">
    <property type="entry name" value="NODB_dom"/>
</dbReference>
<evidence type="ECO:0000256" key="4">
    <source>
        <dbReference type="ARBA" id="ARBA00023277"/>
    </source>
</evidence>
<dbReference type="Gene3D" id="3.20.20.370">
    <property type="entry name" value="Glycoside hydrolase/deacetylase"/>
    <property type="match status" value="1"/>
</dbReference>
<accession>A0ABX0H013</accession>
<keyword evidence="2" id="KW-0677">Repeat</keyword>
<dbReference type="InterPro" id="IPR008979">
    <property type="entry name" value="Galactose-bd-like_sf"/>
</dbReference>
<feature type="region of interest" description="Disordered" evidence="8">
    <location>
        <begin position="25"/>
        <end position="51"/>
    </location>
</feature>
<evidence type="ECO:0000259" key="11">
    <source>
        <dbReference type="PROSITE" id="PS51760"/>
    </source>
</evidence>
<name>A0ABX0H013_9ACTN</name>
<dbReference type="InterPro" id="IPR044846">
    <property type="entry name" value="GH10"/>
</dbReference>
<keyword evidence="3 7" id="KW-0378">Hydrolase</keyword>
<gene>
    <name evidence="12" type="ORF">G9H71_18090</name>
</gene>
<dbReference type="PRINTS" id="PR00134">
    <property type="entry name" value="GLHYDRLASE10"/>
</dbReference>